<comment type="subcellular location">
    <subcellularLocation>
        <location evidence="8">Cytoplasm</location>
    </subcellularLocation>
</comment>
<dbReference type="Proteomes" id="UP001501094">
    <property type="component" value="Unassembled WGS sequence"/>
</dbReference>
<dbReference type="Gene3D" id="3.30.160.20">
    <property type="match status" value="1"/>
</dbReference>
<keyword evidence="6 8" id="KW-0378">Hydrolase</keyword>
<feature type="domain" description="RNase III" evidence="11">
    <location>
        <begin position="1"/>
        <end position="124"/>
    </location>
</feature>
<keyword evidence="5 8" id="KW-0255">Endonuclease</keyword>
<dbReference type="NCBIfam" id="TIGR02191">
    <property type="entry name" value="RNaseIII"/>
    <property type="match status" value="1"/>
</dbReference>
<dbReference type="PROSITE" id="PS50142">
    <property type="entry name" value="RNASE_3_2"/>
    <property type="match status" value="1"/>
</dbReference>
<sequence>MLEKLGVVLDPELLVLALTHRSFAHEAGGIPTNERLEFLGDTVLGLVVTEALYRRHPGTAEGDLARMRAATVSQRSLAKIARKLGLGRYVLLGKGEIRTRGFDKDSILSDTVEALIGATYLSHGLEVSRALVHRLVDAQLDVAAGLGAGLDWKTSLQEAAAVRGLGSPDYLATFEGPEHARIFHSEVVIDGTSYGQGSGSAKKHAEQEAAEEAYKALVTAFPALEATPDETGTSGAGASGAGTNGAGTNGVGASEVGASGEDAAVVVPHTGDANAGNPNAGNVRAGEANGGNVNGGNAGDASSTANVVKARGA</sequence>
<evidence type="ECO:0000256" key="6">
    <source>
        <dbReference type="ARBA" id="ARBA00022801"/>
    </source>
</evidence>
<evidence type="ECO:0000256" key="2">
    <source>
        <dbReference type="ARBA" id="ARBA00010183"/>
    </source>
</evidence>
<proteinExistence type="inferred from homology"/>
<keyword evidence="8" id="KW-0699">rRNA-binding</keyword>
<keyword evidence="8" id="KW-0479">Metal-binding</keyword>
<feature type="compositionally biased region" description="Gly residues" evidence="9">
    <location>
        <begin position="288"/>
        <end position="298"/>
    </location>
</feature>
<comment type="function">
    <text evidence="8">Digests double-stranded RNA. Involved in the processing of primary rRNA transcript to yield the immediate precursors to the large and small rRNAs (23S and 16S). Processes some mRNAs, and tRNAs when they are encoded in the rRNA operon. Processes pre-crRNA and tracrRNA of type II CRISPR loci if present in the organism.</text>
</comment>
<dbReference type="Pfam" id="PF14622">
    <property type="entry name" value="Ribonucleas_3_3"/>
    <property type="match status" value="1"/>
</dbReference>
<keyword evidence="8" id="KW-0819">tRNA processing</keyword>
<keyword evidence="8" id="KW-0460">Magnesium</keyword>
<dbReference type="SMART" id="SM00535">
    <property type="entry name" value="RIBOc"/>
    <property type="match status" value="1"/>
</dbReference>
<dbReference type="InterPro" id="IPR014720">
    <property type="entry name" value="dsRBD_dom"/>
</dbReference>
<evidence type="ECO:0000256" key="5">
    <source>
        <dbReference type="ARBA" id="ARBA00022759"/>
    </source>
</evidence>
<dbReference type="CDD" id="cd00593">
    <property type="entry name" value="RIBOc"/>
    <property type="match status" value="1"/>
</dbReference>
<feature type="region of interest" description="Disordered" evidence="9">
    <location>
        <begin position="226"/>
        <end position="255"/>
    </location>
</feature>
<feature type="compositionally biased region" description="Gly residues" evidence="9">
    <location>
        <begin position="234"/>
        <end position="250"/>
    </location>
</feature>
<evidence type="ECO:0000313" key="13">
    <source>
        <dbReference type="Proteomes" id="UP001501094"/>
    </source>
</evidence>
<comment type="similarity">
    <text evidence="2">Belongs to the ribonuclease III family.</text>
</comment>
<keyword evidence="13" id="KW-1185">Reference proteome</keyword>
<evidence type="ECO:0000256" key="7">
    <source>
        <dbReference type="ARBA" id="ARBA00022884"/>
    </source>
</evidence>
<dbReference type="HAMAP" id="MF_00104">
    <property type="entry name" value="RNase_III"/>
    <property type="match status" value="1"/>
</dbReference>
<dbReference type="PROSITE" id="PS50137">
    <property type="entry name" value="DS_RBD"/>
    <property type="match status" value="1"/>
</dbReference>
<organism evidence="12 13">
    <name type="scientific">Myceligenerans crystallogenes</name>
    <dbReference type="NCBI Taxonomy" id="316335"/>
    <lineage>
        <taxon>Bacteria</taxon>
        <taxon>Bacillati</taxon>
        <taxon>Actinomycetota</taxon>
        <taxon>Actinomycetes</taxon>
        <taxon>Micrococcales</taxon>
        <taxon>Promicromonosporaceae</taxon>
        <taxon>Myceligenerans</taxon>
    </lineage>
</organism>
<evidence type="ECO:0000259" key="10">
    <source>
        <dbReference type="PROSITE" id="PS50137"/>
    </source>
</evidence>
<feature type="active site" evidence="8">
    <location>
        <position position="113"/>
    </location>
</feature>
<feature type="binding site" evidence="8">
    <location>
        <position position="110"/>
    </location>
    <ligand>
        <name>Mg(2+)</name>
        <dbReference type="ChEBI" id="CHEBI:18420"/>
    </ligand>
</feature>
<dbReference type="Gene3D" id="1.10.1520.10">
    <property type="entry name" value="Ribonuclease III domain"/>
    <property type="match status" value="1"/>
</dbReference>
<dbReference type="InterPro" id="IPR036389">
    <property type="entry name" value="RNase_III_sf"/>
</dbReference>
<feature type="region of interest" description="Disordered" evidence="9">
    <location>
        <begin position="268"/>
        <end position="313"/>
    </location>
</feature>
<evidence type="ECO:0000259" key="11">
    <source>
        <dbReference type="PROSITE" id="PS50142"/>
    </source>
</evidence>
<dbReference type="SUPFAM" id="SSF69065">
    <property type="entry name" value="RNase III domain-like"/>
    <property type="match status" value="1"/>
</dbReference>
<dbReference type="PANTHER" id="PTHR11207">
    <property type="entry name" value="RIBONUCLEASE III"/>
    <property type="match status" value="1"/>
</dbReference>
<protein>
    <recommendedName>
        <fullName evidence="8">Ribonuclease 3</fullName>
        <ecNumber evidence="8">3.1.26.3</ecNumber>
    </recommendedName>
    <alternativeName>
        <fullName evidence="8">Ribonuclease III</fullName>
        <shortName evidence="8">RNase III</shortName>
    </alternativeName>
</protein>
<reference evidence="12 13" key="1">
    <citation type="journal article" date="2019" name="Int. J. Syst. Evol. Microbiol.">
        <title>The Global Catalogue of Microorganisms (GCM) 10K type strain sequencing project: providing services to taxonomists for standard genome sequencing and annotation.</title>
        <authorList>
            <consortium name="The Broad Institute Genomics Platform"/>
            <consortium name="The Broad Institute Genome Sequencing Center for Infectious Disease"/>
            <person name="Wu L."/>
            <person name="Ma J."/>
        </authorList>
    </citation>
    <scope>NUCLEOTIDE SEQUENCE [LARGE SCALE GENOMIC DNA]</scope>
    <source>
        <strain evidence="12 13">JCM 14326</strain>
    </source>
</reference>
<keyword evidence="4 8" id="KW-0540">Nuclease</keyword>
<keyword evidence="8" id="KW-0698">rRNA processing</keyword>
<dbReference type="InterPro" id="IPR011907">
    <property type="entry name" value="RNase_III"/>
</dbReference>
<feature type="domain" description="DRBM" evidence="10">
    <location>
        <begin position="151"/>
        <end position="219"/>
    </location>
</feature>
<comment type="catalytic activity">
    <reaction evidence="1 8">
        <text>Endonucleolytic cleavage to 5'-phosphomonoester.</text>
        <dbReference type="EC" id="3.1.26.3"/>
    </reaction>
</comment>
<dbReference type="EMBL" id="BAAANL010000005">
    <property type="protein sequence ID" value="GAA1868471.1"/>
    <property type="molecule type" value="Genomic_DNA"/>
</dbReference>
<gene>
    <name evidence="8" type="primary">rnc</name>
    <name evidence="12" type="ORF">GCM10009751_28840</name>
</gene>
<dbReference type="EC" id="3.1.26.3" evidence="8"/>
<dbReference type="SMART" id="SM00358">
    <property type="entry name" value="DSRM"/>
    <property type="match status" value="1"/>
</dbReference>
<feature type="binding site" evidence="8">
    <location>
        <position position="37"/>
    </location>
    <ligand>
        <name>Mg(2+)</name>
        <dbReference type="ChEBI" id="CHEBI:18420"/>
    </ligand>
</feature>
<dbReference type="Pfam" id="PF00035">
    <property type="entry name" value="dsrm"/>
    <property type="match status" value="1"/>
</dbReference>
<keyword evidence="3 8" id="KW-0507">mRNA processing</keyword>
<accession>A0ABN2NI16</accession>
<evidence type="ECO:0000256" key="8">
    <source>
        <dbReference type="HAMAP-Rule" id="MF_00104"/>
    </source>
</evidence>
<evidence type="ECO:0000256" key="3">
    <source>
        <dbReference type="ARBA" id="ARBA00022664"/>
    </source>
</evidence>
<evidence type="ECO:0000256" key="9">
    <source>
        <dbReference type="SAM" id="MobiDB-lite"/>
    </source>
</evidence>
<feature type="compositionally biased region" description="Low complexity" evidence="9">
    <location>
        <begin position="271"/>
        <end position="287"/>
    </location>
</feature>
<evidence type="ECO:0000256" key="1">
    <source>
        <dbReference type="ARBA" id="ARBA00000109"/>
    </source>
</evidence>
<keyword evidence="7 8" id="KW-0694">RNA-binding</keyword>
<feature type="active site" evidence="8">
    <location>
        <position position="41"/>
    </location>
</feature>
<evidence type="ECO:0000313" key="12">
    <source>
        <dbReference type="EMBL" id="GAA1868471.1"/>
    </source>
</evidence>
<comment type="cofactor">
    <cofactor evidence="8">
        <name>Mg(2+)</name>
        <dbReference type="ChEBI" id="CHEBI:18420"/>
    </cofactor>
</comment>
<comment type="caution">
    <text evidence="12">The sequence shown here is derived from an EMBL/GenBank/DDBJ whole genome shotgun (WGS) entry which is preliminary data.</text>
</comment>
<name>A0ABN2NI16_9MICO</name>
<feature type="binding site" evidence="8">
    <location>
        <position position="113"/>
    </location>
    <ligand>
        <name>Mg(2+)</name>
        <dbReference type="ChEBI" id="CHEBI:18420"/>
    </ligand>
</feature>
<keyword evidence="8" id="KW-0963">Cytoplasm</keyword>
<comment type="subunit">
    <text evidence="8">Homodimer.</text>
</comment>
<dbReference type="SUPFAM" id="SSF54768">
    <property type="entry name" value="dsRNA-binding domain-like"/>
    <property type="match status" value="1"/>
</dbReference>
<dbReference type="PANTHER" id="PTHR11207:SF0">
    <property type="entry name" value="RIBONUCLEASE 3"/>
    <property type="match status" value="1"/>
</dbReference>
<evidence type="ECO:0000256" key="4">
    <source>
        <dbReference type="ARBA" id="ARBA00022722"/>
    </source>
</evidence>
<dbReference type="InterPro" id="IPR000999">
    <property type="entry name" value="RNase_III_dom"/>
</dbReference>